<dbReference type="Gene3D" id="3.40.50.300">
    <property type="entry name" value="P-loop containing nucleotide triphosphate hydrolases"/>
    <property type="match status" value="1"/>
</dbReference>
<keyword evidence="1" id="KW-0378">Hydrolase</keyword>
<dbReference type="SUPFAM" id="SSF52540">
    <property type="entry name" value="P-loop containing nucleoside triphosphate hydrolases"/>
    <property type="match status" value="1"/>
</dbReference>
<evidence type="ECO:0000313" key="3">
    <source>
        <dbReference type="EMBL" id="GCC16313.1"/>
    </source>
</evidence>
<evidence type="ECO:0000256" key="1">
    <source>
        <dbReference type="ARBA" id="ARBA00022801"/>
    </source>
</evidence>
<dbReference type="InterPro" id="IPR001650">
    <property type="entry name" value="Helicase_C-like"/>
</dbReference>
<dbReference type="GO" id="GO:0043596">
    <property type="term" value="C:nuclear replication fork"/>
    <property type="evidence" value="ECO:0007669"/>
    <property type="project" value="TreeGrafter"/>
</dbReference>
<gene>
    <name evidence="3" type="ORF">chiPu_0022554</name>
</gene>
<dbReference type="STRING" id="137246.A0A401RDV1"/>
<reference evidence="3 4" key="1">
    <citation type="journal article" date="2018" name="Nat. Ecol. Evol.">
        <title>Shark genomes provide insights into elasmobranch evolution and the origin of vertebrates.</title>
        <authorList>
            <person name="Hara Y"/>
            <person name="Yamaguchi K"/>
            <person name="Onimaru K"/>
            <person name="Kadota M"/>
            <person name="Koyanagi M"/>
            <person name="Keeley SD"/>
            <person name="Tatsumi K"/>
            <person name="Tanaka K"/>
            <person name="Motone F"/>
            <person name="Kageyama Y"/>
            <person name="Nozu R"/>
            <person name="Adachi N"/>
            <person name="Nishimura O"/>
            <person name="Nakagawa R"/>
            <person name="Tanegashima C"/>
            <person name="Kiyatake I"/>
            <person name="Matsumoto R"/>
            <person name="Murakumo K"/>
            <person name="Nishida K"/>
            <person name="Terakita A"/>
            <person name="Kuratani S"/>
            <person name="Sato K"/>
            <person name="Hyodo S Kuraku.S."/>
        </authorList>
    </citation>
    <scope>NUCLEOTIDE SEQUENCE [LARGE SCALE GENOMIC DNA]</scope>
</reference>
<dbReference type="OrthoDB" id="2801544at2759"/>
<dbReference type="InterPro" id="IPR049730">
    <property type="entry name" value="SNF2/RAD54-like_C"/>
</dbReference>
<proteinExistence type="predicted"/>
<dbReference type="PANTHER" id="PTHR45766:SF6">
    <property type="entry name" value="SWI_SNF-RELATED MATRIX-ASSOCIATED ACTIN-DEPENDENT REGULATOR OF CHROMATIN SUBFAMILY A-LIKE PROTEIN 1"/>
    <property type="match status" value="1"/>
</dbReference>
<feature type="non-terminal residue" evidence="3">
    <location>
        <position position="1"/>
    </location>
</feature>
<name>A0A401RDV1_CHIPU</name>
<comment type="caution">
    <text evidence="3">The sequence shown here is derived from an EMBL/GenBank/DDBJ whole genome shotgun (WGS) entry which is preliminary data.</text>
</comment>
<dbReference type="GO" id="GO:0006281">
    <property type="term" value="P:DNA repair"/>
    <property type="evidence" value="ECO:0007669"/>
    <property type="project" value="TreeGrafter"/>
</dbReference>
<accession>A0A401RDV1</accession>
<evidence type="ECO:0000313" key="4">
    <source>
        <dbReference type="Proteomes" id="UP000287033"/>
    </source>
</evidence>
<dbReference type="EMBL" id="BEZZ01008840">
    <property type="protein sequence ID" value="GCC16313.1"/>
    <property type="molecule type" value="Genomic_DNA"/>
</dbReference>
<dbReference type="Proteomes" id="UP000287033">
    <property type="component" value="Unassembled WGS sequence"/>
</dbReference>
<dbReference type="CDD" id="cd18793">
    <property type="entry name" value="SF2_C_SNF"/>
    <property type="match status" value="1"/>
</dbReference>
<dbReference type="AlphaFoldDB" id="A0A401RDV1"/>
<feature type="domain" description="Helicase C-terminal" evidence="2">
    <location>
        <begin position="1"/>
        <end position="95"/>
    </location>
</feature>
<dbReference type="PROSITE" id="PS51194">
    <property type="entry name" value="HELICASE_CTER"/>
    <property type="match status" value="1"/>
</dbReference>
<dbReference type="GO" id="GO:0016787">
    <property type="term" value="F:hydrolase activity"/>
    <property type="evidence" value="ECO:0007669"/>
    <property type="project" value="UniProtKB-KW"/>
</dbReference>
<keyword evidence="4" id="KW-1185">Reference proteome</keyword>
<dbReference type="SMART" id="SM00490">
    <property type="entry name" value="HELICc"/>
    <property type="match status" value="1"/>
</dbReference>
<protein>
    <recommendedName>
        <fullName evidence="2">Helicase C-terminal domain-containing protein</fullName>
    </recommendedName>
</protein>
<dbReference type="PANTHER" id="PTHR45766">
    <property type="entry name" value="DNA ANNEALING HELICASE AND ENDONUCLEASE ZRANB3 FAMILY MEMBER"/>
    <property type="match status" value="1"/>
</dbReference>
<dbReference type="InterPro" id="IPR027417">
    <property type="entry name" value="P-loop_NTPase"/>
</dbReference>
<organism evidence="3 4">
    <name type="scientific">Chiloscyllium punctatum</name>
    <name type="common">Brownbanded bambooshark</name>
    <name type="synonym">Hemiscyllium punctatum</name>
    <dbReference type="NCBI Taxonomy" id="137246"/>
    <lineage>
        <taxon>Eukaryota</taxon>
        <taxon>Metazoa</taxon>
        <taxon>Chordata</taxon>
        <taxon>Craniata</taxon>
        <taxon>Vertebrata</taxon>
        <taxon>Chondrichthyes</taxon>
        <taxon>Elasmobranchii</taxon>
        <taxon>Galeomorphii</taxon>
        <taxon>Galeoidea</taxon>
        <taxon>Orectolobiformes</taxon>
        <taxon>Hemiscylliidae</taxon>
        <taxon>Chiloscyllium</taxon>
    </lineage>
</organism>
<evidence type="ECO:0000259" key="2">
    <source>
        <dbReference type="PROSITE" id="PS51194"/>
    </source>
</evidence>
<dbReference type="GO" id="GO:0031297">
    <property type="term" value="P:replication fork processing"/>
    <property type="evidence" value="ECO:0007669"/>
    <property type="project" value="TreeGrafter"/>
</dbReference>
<sequence>KVKFIRIDGSTSSSDRQSLCDQFQFSEQRCVAVLSITAANMGLTLSSADLVIIAELFWNPGILFQAEDRVHRIGQSNCVDIHYLVARGTADDYLW</sequence>
<dbReference type="Pfam" id="PF00271">
    <property type="entry name" value="Helicase_C"/>
    <property type="match status" value="1"/>
</dbReference>